<organism evidence="2 3">
    <name type="scientific">Linum trigynum</name>
    <dbReference type="NCBI Taxonomy" id="586398"/>
    <lineage>
        <taxon>Eukaryota</taxon>
        <taxon>Viridiplantae</taxon>
        <taxon>Streptophyta</taxon>
        <taxon>Embryophyta</taxon>
        <taxon>Tracheophyta</taxon>
        <taxon>Spermatophyta</taxon>
        <taxon>Magnoliopsida</taxon>
        <taxon>eudicotyledons</taxon>
        <taxon>Gunneridae</taxon>
        <taxon>Pentapetalae</taxon>
        <taxon>rosids</taxon>
        <taxon>fabids</taxon>
        <taxon>Malpighiales</taxon>
        <taxon>Linaceae</taxon>
        <taxon>Linum</taxon>
    </lineage>
</organism>
<name>A0AAV2E421_9ROSI</name>
<dbReference type="EMBL" id="OZ034817">
    <property type="protein sequence ID" value="CAL1380621.1"/>
    <property type="molecule type" value="Genomic_DNA"/>
</dbReference>
<protein>
    <submittedName>
        <fullName evidence="2">Uncharacterized protein</fullName>
    </submittedName>
</protein>
<accession>A0AAV2E421</accession>
<feature type="transmembrane region" description="Helical" evidence="1">
    <location>
        <begin position="134"/>
        <end position="155"/>
    </location>
</feature>
<reference evidence="2 3" key="1">
    <citation type="submission" date="2024-04" db="EMBL/GenBank/DDBJ databases">
        <authorList>
            <person name="Fracassetti M."/>
        </authorList>
    </citation>
    <scope>NUCLEOTIDE SEQUENCE [LARGE SCALE GENOMIC DNA]</scope>
</reference>
<gene>
    <name evidence="2" type="ORF">LTRI10_LOCUS22052</name>
</gene>
<proteinExistence type="predicted"/>
<evidence type="ECO:0000256" key="1">
    <source>
        <dbReference type="SAM" id="Phobius"/>
    </source>
</evidence>
<dbReference type="Proteomes" id="UP001497516">
    <property type="component" value="Chromosome 4"/>
</dbReference>
<keyword evidence="3" id="KW-1185">Reference proteome</keyword>
<evidence type="ECO:0000313" key="2">
    <source>
        <dbReference type="EMBL" id="CAL1380621.1"/>
    </source>
</evidence>
<evidence type="ECO:0000313" key="3">
    <source>
        <dbReference type="Proteomes" id="UP001497516"/>
    </source>
</evidence>
<keyword evidence="1" id="KW-0472">Membrane</keyword>
<feature type="transmembrane region" description="Helical" evidence="1">
    <location>
        <begin position="92"/>
        <end position="114"/>
    </location>
</feature>
<sequence>MFQYFEFQGHLPFGPLITRLISRLEISLDLYRITTPTIYLTADNMLDEIAFVIRGRMTLTTTRRKMTLKTTQKKIMMRKNQKMTLKLRNQILTSRFTGLVAVTVMAILMILLPLQTLLHWRPSLPIFEMSTNLIDWLMVFFKIVNILLGMFEFCFR</sequence>
<dbReference type="AlphaFoldDB" id="A0AAV2E421"/>
<keyword evidence="1" id="KW-0812">Transmembrane</keyword>
<keyword evidence="1" id="KW-1133">Transmembrane helix</keyword>